<keyword evidence="2 4" id="KW-0479">Metal-binding</keyword>
<protein>
    <recommendedName>
        <fullName evidence="8">Indoleamine 2,3-dioxygenase</fullName>
    </recommendedName>
</protein>
<dbReference type="HOGENOM" id="CLU_010089_2_0_1"/>
<proteinExistence type="inferred from homology"/>
<keyword evidence="3 4" id="KW-0408">Iron</keyword>
<dbReference type="Pfam" id="PF01231">
    <property type="entry name" value="IDO"/>
    <property type="match status" value="1"/>
</dbReference>
<dbReference type="OrthoDB" id="540174at2759"/>
<sequence>MSHVLPRLSAVEGDESSQRSPQGVENKFRPEEFGVHPQSGFFPPQPLQKLPDAFGTWEQLLADARSCLTLNNDCSEEAAAKRPKGELWRNGVRDMPILSVEDLTENTQLQRAHMVLAWILHFFIHSMPQSQEDSQVHVPQSLAIPLVEVSKVLRIAPVATFADTILWNYELIDPILPLTPQNIKYDNLFSGTETERQFYMVSALVELKGTEMLKIFEDFYNLRDYTAPSAVEKIAVDLVQLKKIVGALAEIFRLILTTLDPSIFYWKVRPWWVGAKNTLKKMQWIFDGVPNSAVLDVGGGSAGQSSAMHALDIFLDIDHKLDAERSGRSLQADLSLVERIRQYMPGKHREYLEHMTSIRPTVRDVAQSIPTLVEPYNEAVLALKALRDLHIRTVTLYVASQSRSTPSAGLVLEV</sequence>
<dbReference type="GO" id="GO:0034354">
    <property type="term" value="P:'de novo' NAD+ biosynthetic process from L-tryptophan"/>
    <property type="evidence" value="ECO:0007669"/>
    <property type="project" value="TreeGrafter"/>
</dbReference>
<dbReference type="STRING" id="914234.M2R895"/>
<comment type="similarity">
    <text evidence="1">Belongs to the indoleamine 2,3-dioxygenase family.</text>
</comment>
<evidence type="ECO:0000313" key="7">
    <source>
        <dbReference type="Proteomes" id="UP000016930"/>
    </source>
</evidence>
<feature type="region of interest" description="Disordered" evidence="5">
    <location>
        <begin position="1"/>
        <end position="25"/>
    </location>
</feature>
<organism evidence="6 7">
    <name type="scientific">Ceriporiopsis subvermispora (strain B)</name>
    <name type="common">White-rot fungus</name>
    <name type="synonym">Gelatoporia subvermispora</name>
    <dbReference type="NCBI Taxonomy" id="914234"/>
    <lineage>
        <taxon>Eukaryota</taxon>
        <taxon>Fungi</taxon>
        <taxon>Dikarya</taxon>
        <taxon>Basidiomycota</taxon>
        <taxon>Agaricomycotina</taxon>
        <taxon>Agaricomycetes</taxon>
        <taxon>Polyporales</taxon>
        <taxon>Gelatoporiaceae</taxon>
        <taxon>Gelatoporia</taxon>
    </lineage>
</organism>
<dbReference type="GO" id="GO:0019441">
    <property type="term" value="P:L-tryptophan catabolic process to kynurenine"/>
    <property type="evidence" value="ECO:0007669"/>
    <property type="project" value="InterPro"/>
</dbReference>
<dbReference type="GO" id="GO:0046872">
    <property type="term" value="F:metal ion binding"/>
    <property type="evidence" value="ECO:0007669"/>
    <property type="project" value="UniProtKB-KW"/>
</dbReference>
<evidence type="ECO:0008006" key="8">
    <source>
        <dbReference type="Google" id="ProtNLM"/>
    </source>
</evidence>
<name>M2R895_CERS8</name>
<evidence type="ECO:0000256" key="2">
    <source>
        <dbReference type="ARBA" id="ARBA00022723"/>
    </source>
</evidence>
<dbReference type="EMBL" id="KB445802">
    <property type="protein sequence ID" value="EMD34662.1"/>
    <property type="molecule type" value="Genomic_DNA"/>
</dbReference>
<dbReference type="Gene3D" id="1.20.58.480">
    <property type="match status" value="1"/>
</dbReference>
<dbReference type="PANTHER" id="PTHR28657">
    <property type="entry name" value="INDOLEAMINE 2,3-DIOXYGENASE"/>
    <property type="match status" value="1"/>
</dbReference>
<dbReference type="SUPFAM" id="SSF140959">
    <property type="entry name" value="Indolic compounds 2,3-dioxygenase-like"/>
    <property type="match status" value="1"/>
</dbReference>
<evidence type="ECO:0000256" key="3">
    <source>
        <dbReference type="ARBA" id="ARBA00023004"/>
    </source>
</evidence>
<evidence type="ECO:0000256" key="5">
    <source>
        <dbReference type="SAM" id="MobiDB-lite"/>
    </source>
</evidence>
<dbReference type="GO" id="GO:0020037">
    <property type="term" value="F:heme binding"/>
    <property type="evidence" value="ECO:0007669"/>
    <property type="project" value="InterPro"/>
</dbReference>
<dbReference type="GO" id="GO:0005737">
    <property type="term" value="C:cytoplasm"/>
    <property type="evidence" value="ECO:0007669"/>
    <property type="project" value="TreeGrafter"/>
</dbReference>
<accession>M2R895</accession>
<dbReference type="InterPro" id="IPR037217">
    <property type="entry name" value="Trp/Indoleamine_2_3_dOase-like"/>
</dbReference>
<reference evidence="6 7" key="1">
    <citation type="journal article" date="2012" name="Proc. Natl. Acad. Sci. U.S.A.">
        <title>Comparative genomics of Ceriporiopsis subvermispora and Phanerochaete chrysosporium provide insight into selective ligninolysis.</title>
        <authorList>
            <person name="Fernandez-Fueyo E."/>
            <person name="Ruiz-Duenas F.J."/>
            <person name="Ferreira P."/>
            <person name="Floudas D."/>
            <person name="Hibbett D.S."/>
            <person name="Canessa P."/>
            <person name="Larrondo L.F."/>
            <person name="James T.Y."/>
            <person name="Seelenfreund D."/>
            <person name="Lobos S."/>
            <person name="Polanco R."/>
            <person name="Tello M."/>
            <person name="Honda Y."/>
            <person name="Watanabe T."/>
            <person name="Watanabe T."/>
            <person name="Ryu J.S."/>
            <person name="Kubicek C.P."/>
            <person name="Schmoll M."/>
            <person name="Gaskell J."/>
            <person name="Hammel K.E."/>
            <person name="St John F.J."/>
            <person name="Vanden Wymelenberg A."/>
            <person name="Sabat G."/>
            <person name="Splinter BonDurant S."/>
            <person name="Syed K."/>
            <person name="Yadav J.S."/>
            <person name="Doddapaneni H."/>
            <person name="Subramanian V."/>
            <person name="Lavin J.L."/>
            <person name="Oguiza J.A."/>
            <person name="Perez G."/>
            <person name="Pisabarro A.G."/>
            <person name="Ramirez L."/>
            <person name="Santoyo F."/>
            <person name="Master E."/>
            <person name="Coutinho P.M."/>
            <person name="Henrissat B."/>
            <person name="Lombard V."/>
            <person name="Magnuson J.K."/>
            <person name="Kuees U."/>
            <person name="Hori C."/>
            <person name="Igarashi K."/>
            <person name="Samejima M."/>
            <person name="Held B.W."/>
            <person name="Barry K.W."/>
            <person name="LaButti K.M."/>
            <person name="Lapidus A."/>
            <person name="Lindquist E.A."/>
            <person name="Lucas S.M."/>
            <person name="Riley R."/>
            <person name="Salamov A.A."/>
            <person name="Hoffmeister D."/>
            <person name="Schwenk D."/>
            <person name="Hadar Y."/>
            <person name="Yarden O."/>
            <person name="de Vries R.P."/>
            <person name="Wiebenga A."/>
            <person name="Stenlid J."/>
            <person name="Eastwood D."/>
            <person name="Grigoriev I.V."/>
            <person name="Berka R.M."/>
            <person name="Blanchette R.A."/>
            <person name="Kersten P."/>
            <person name="Martinez A.T."/>
            <person name="Vicuna R."/>
            <person name="Cullen D."/>
        </authorList>
    </citation>
    <scope>NUCLEOTIDE SEQUENCE [LARGE SCALE GENOMIC DNA]</scope>
    <source>
        <strain evidence="6 7">B</strain>
    </source>
</reference>
<dbReference type="GO" id="GO:0033754">
    <property type="term" value="F:indoleamine 2,3-dioxygenase activity"/>
    <property type="evidence" value="ECO:0007669"/>
    <property type="project" value="TreeGrafter"/>
</dbReference>
<feature type="binding site" description="proximal binding residue" evidence="4">
    <location>
        <position position="390"/>
    </location>
    <ligand>
        <name>heme b</name>
        <dbReference type="ChEBI" id="CHEBI:60344"/>
    </ligand>
    <ligandPart>
        <name>Fe</name>
        <dbReference type="ChEBI" id="CHEBI:18248"/>
    </ligandPart>
</feature>
<evidence type="ECO:0000256" key="4">
    <source>
        <dbReference type="PIRSR" id="PIRSR600898-1"/>
    </source>
</evidence>
<dbReference type="InterPro" id="IPR000898">
    <property type="entry name" value="Indolamine_dOase"/>
</dbReference>
<keyword evidence="4" id="KW-0349">Heme</keyword>
<keyword evidence="7" id="KW-1185">Reference proteome</keyword>
<dbReference type="AlphaFoldDB" id="M2R895"/>
<dbReference type="Proteomes" id="UP000016930">
    <property type="component" value="Unassembled WGS sequence"/>
</dbReference>
<dbReference type="PANTHER" id="PTHR28657:SF5">
    <property type="entry name" value="INDOLEAMINE 2,3-DIOXYGENASE"/>
    <property type="match status" value="1"/>
</dbReference>
<evidence type="ECO:0000313" key="6">
    <source>
        <dbReference type="EMBL" id="EMD34662.1"/>
    </source>
</evidence>
<evidence type="ECO:0000256" key="1">
    <source>
        <dbReference type="ARBA" id="ARBA00007119"/>
    </source>
</evidence>
<gene>
    <name evidence="6" type="ORF">CERSUDRAFT_158219</name>
</gene>